<dbReference type="AlphaFoldDB" id="A0A6N9NH67"/>
<gene>
    <name evidence="2" type="ORF">GQN54_03570</name>
</gene>
<keyword evidence="1" id="KW-0732">Signal</keyword>
<dbReference type="RefSeq" id="WP_160632070.1">
    <property type="nucleotide sequence ID" value="NZ_WWNE01000004.1"/>
</dbReference>
<protein>
    <recommendedName>
        <fullName evidence="4">Long-chain fatty acid transport protein</fullName>
    </recommendedName>
</protein>
<dbReference type="Gene3D" id="2.40.160.60">
    <property type="entry name" value="Outer membrane protein transport protein (OMPP1/FadL/TodX)"/>
    <property type="match status" value="1"/>
</dbReference>
<evidence type="ECO:0008006" key="4">
    <source>
        <dbReference type="Google" id="ProtNLM"/>
    </source>
</evidence>
<comment type="caution">
    <text evidence="2">The sequence shown here is derived from an EMBL/GenBank/DDBJ whole genome shotgun (WGS) entry which is preliminary data.</text>
</comment>
<organism evidence="2 3">
    <name type="scientific">Acidiluteibacter ferrifornacis</name>
    <dbReference type="NCBI Taxonomy" id="2692424"/>
    <lineage>
        <taxon>Bacteria</taxon>
        <taxon>Pseudomonadati</taxon>
        <taxon>Bacteroidota</taxon>
        <taxon>Flavobacteriia</taxon>
        <taxon>Flavobacteriales</taxon>
        <taxon>Cryomorphaceae</taxon>
        <taxon>Acidiluteibacter</taxon>
    </lineage>
</organism>
<feature type="chain" id="PRO_5026930175" description="Long-chain fatty acid transport protein" evidence="1">
    <location>
        <begin position="26"/>
        <end position="424"/>
    </location>
</feature>
<sequence>MKYSNIILKNFLFAILIGLCSQVFAQTTTNSIYSRYGIGEIRKPQFNTNFGIGGAGIALKSDRFANFANPASLTSLKMIAFEVAVKSDNYQAISGTQKSQGNNTYFNHLSLSMPIKDWWGLTFGITPLSTIGYDYSYSEYNQNKGRIDYSYIGSGGINKVFVANGFDIAEGLSFGFTTSFLFGGIEREKQIEFLDTTYAFNSSDKDRITVSDVSFDLGIQYEKALSEEYTFIGGVTYDVGNKLSGRRTQLIRSYRGSNLSISYLDTSKFVDAIKTNIKLPSTIGLGVSIEKKESWGFELNYLNAAWSSIEPEGQEEFVNSQTFIAAFRILPNENAYSDYFKRITYSFGASYSNSYIKLNNQELNEYGINFGISLPFKKSISSLTFGLEALRRGENSNGLVQEDFLNFNLGITINDRWFIKRKYD</sequence>
<evidence type="ECO:0000313" key="3">
    <source>
        <dbReference type="Proteomes" id="UP000470771"/>
    </source>
</evidence>
<dbReference type="Proteomes" id="UP000470771">
    <property type="component" value="Unassembled WGS sequence"/>
</dbReference>
<accession>A0A6N9NH67</accession>
<feature type="signal peptide" evidence="1">
    <location>
        <begin position="1"/>
        <end position="25"/>
    </location>
</feature>
<reference evidence="2 3" key="1">
    <citation type="submission" date="2019-12" db="EMBL/GenBank/DDBJ databases">
        <authorList>
            <person name="Zhao J."/>
        </authorList>
    </citation>
    <scope>NUCLEOTIDE SEQUENCE [LARGE SCALE GENOMIC DNA]</scope>
    <source>
        <strain evidence="2 3">S-15</strain>
    </source>
</reference>
<dbReference type="SUPFAM" id="SSF56935">
    <property type="entry name" value="Porins"/>
    <property type="match status" value="1"/>
</dbReference>
<proteinExistence type="predicted"/>
<evidence type="ECO:0000256" key="1">
    <source>
        <dbReference type="SAM" id="SignalP"/>
    </source>
</evidence>
<keyword evidence="3" id="KW-1185">Reference proteome</keyword>
<dbReference type="EMBL" id="WWNE01000004">
    <property type="protein sequence ID" value="NBG65179.1"/>
    <property type="molecule type" value="Genomic_DNA"/>
</dbReference>
<name>A0A6N9NH67_9FLAO</name>
<evidence type="ECO:0000313" key="2">
    <source>
        <dbReference type="EMBL" id="NBG65179.1"/>
    </source>
</evidence>